<gene>
    <name evidence="1" type="ORF">F5148DRAFT_1284070</name>
</gene>
<dbReference type="EMBL" id="JAGFNK010000092">
    <property type="protein sequence ID" value="KAI9508404.1"/>
    <property type="molecule type" value="Genomic_DNA"/>
</dbReference>
<reference evidence="1" key="1">
    <citation type="submission" date="2021-03" db="EMBL/GenBank/DDBJ databases">
        <title>Evolutionary priming and transition to the ectomycorrhizal habit in an iconic lineage of mushroom-forming fungi: is preadaptation a requirement?</title>
        <authorList>
            <consortium name="DOE Joint Genome Institute"/>
            <person name="Looney B.P."/>
            <person name="Miyauchi S."/>
            <person name="Morin E."/>
            <person name="Drula E."/>
            <person name="Courty P.E."/>
            <person name="Chicoki N."/>
            <person name="Fauchery L."/>
            <person name="Kohler A."/>
            <person name="Kuo A."/>
            <person name="LaButti K."/>
            <person name="Pangilinan J."/>
            <person name="Lipzen A."/>
            <person name="Riley R."/>
            <person name="Andreopoulos W."/>
            <person name="He G."/>
            <person name="Johnson J."/>
            <person name="Barry K.W."/>
            <person name="Grigoriev I.V."/>
            <person name="Nagy L."/>
            <person name="Hibbett D."/>
            <person name="Henrissat B."/>
            <person name="Matheny P.B."/>
            <person name="Labbe J."/>
            <person name="Martin A.F."/>
        </authorList>
    </citation>
    <scope>NUCLEOTIDE SEQUENCE</scope>
    <source>
        <strain evidence="1">BPL698</strain>
    </source>
</reference>
<dbReference type="Proteomes" id="UP001207468">
    <property type="component" value="Unassembled WGS sequence"/>
</dbReference>
<protein>
    <submittedName>
        <fullName evidence="1">Uncharacterized protein</fullName>
    </submittedName>
</protein>
<comment type="caution">
    <text evidence="1">The sequence shown here is derived from an EMBL/GenBank/DDBJ whole genome shotgun (WGS) entry which is preliminary data.</text>
</comment>
<evidence type="ECO:0000313" key="1">
    <source>
        <dbReference type="EMBL" id="KAI9508404.1"/>
    </source>
</evidence>
<evidence type="ECO:0000313" key="2">
    <source>
        <dbReference type="Proteomes" id="UP001207468"/>
    </source>
</evidence>
<keyword evidence="2" id="KW-1185">Reference proteome</keyword>
<accession>A0ACC0UBD8</accession>
<name>A0ACC0UBD8_9AGAM</name>
<proteinExistence type="predicted"/>
<organism evidence="1 2">
    <name type="scientific">Russula earlei</name>
    <dbReference type="NCBI Taxonomy" id="71964"/>
    <lineage>
        <taxon>Eukaryota</taxon>
        <taxon>Fungi</taxon>
        <taxon>Dikarya</taxon>
        <taxon>Basidiomycota</taxon>
        <taxon>Agaricomycotina</taxon>
        <taxon>Agaricomycetes</taxon>
        <taxon>Russulales</taxon>
        <taxon>Russulaceae</taxon>
        <taxon>Russula</taxon>
    </lineage>
</organism>
<sequence>MHTLPHNLTTVIQKAPSRPAPPASVVKVKSRSVSPVSEFPVDAAASHKAPWEKGSSILDVGVTQSKPNDRLIAGDLRSPETEGLVESRTTPVQPVAHSSGILLLDDLRARIDFDYVSQALSPSPSQPLEHTRPDPPSQSLEHSTPFGSTSHAQTRSTFVDTNPQMLDLRGLSISRTPGPSRPLSRFSNRATTSRAPSPYPPVPLIISGDDEMEDLYGPPLGLPSPHPPPPPRPPLRRQSPSPQSTVRPEPLVLPVLAARDPRLLAMLERQERREVARPRQGARKAQAVRGAGKKRGGFVLIANRTEGCAEQIPR</sequence>